<reference evidence="2" key="1">
    <citation type="submission" date="2021-02" db="EMBL/GenBank/DDBJ databases">
        <authorList>
            <person name="Nowell W R."/>
        </authorList>
    </citation>
    <scope>NUCLEOTIDE SEQUENCE</scope>
</reference>
<dbReference type="EMBL" id="CAJOBP010042902">
    <property type="protein sequence ID" value="CAF4769612.1"/>
    <property type="molecule type" value="Genomic_DNA"/>
</dbReference>
<dbReference type="AlphaFoldDB" id="A0A821MMF5"/>
<dbReference type="EMBL" id="CAJOBP010025344">
    <property type="protein sequence ID" value="CAF4609943.1"/>
    <property type="molecule type" value="Genomic_DNA"/>
</dbReference>
<dbReference type="Proteomes" id="UP000663873">
    <property type="component" value="Unassembled WGS sequence"/>
</dbReference>
<proteinExistence type="predicted"/>
<sequence length="18" mass="1994">DIILVHSKNIIDCATCVH</sequence>
<evidence type="ECO:0000313" key="3">
    <source>
        <dbReference type="Proteomes" id="UP000663873"/>
    </source>
</evidence>
<gene>
    <name evidence="1" type="ORF">UJA718_LOCUS31508</name>
    <name evidence="2" type="ORF">UJA718_LOCUS39843</name>
</gene>
<organism evidence="2 3">
    <name type="scientific">Rotaria socialis</name>
    <dbReference type="NCBI Taxonomy" id="392032"/>
    <lineage>
        <taxon>Eukaryota</taxon>
        <taxon>Metazoa</taxon>
        <taxon>Spiralia</taxon>
        <taxon>Gnathifera</taxon>
        <taxon>Rotifera</taxon>
        <taxon>Eurotatoria</taxon>
        <taxon>Bdelloidea</taxon>
        <taxon>Philodinida</taxon>
        <taxon>Philodinidae</taxon>
        <taxon>Rotaria</taxon>
    </lineage>
</organism>
<evidence type="ECO:0000313" key="1">
    <source>
        <dbReference type="EMBL" id="CAF4609943.1"/>
    </source>
</evidence>
<accession>A0A821MMF5</accession>
<feature type="non-terminal residue" evidence="2">
    <location>
        <position position="1"/>
    </location>
</feature>
<keyword evidence="3" id="KW-1185">Reference proteome</keyword>
<comment type="caution">
    <text evidence="2">The sequence shown here is derived from an EMBL/GenBank/DDBJ whole genome shotgun (WGS) entry which is preliminary data.</text>
</comment>
<protein>
    <submittedName>
        <fullName evidence="2">Uncharacterized protein</fullName>
    </submittedName>
</protein>
<evidence type="ECO:0000313" key="2">
    <source>
        <dbReference type="EMBL" id="CAF4769612.1"/>
    </source>
</evidence>
<name>A0A821MMF5_9BILA</name>